<accession>A2D7P4</accession>
<keyword evidence="6" id="KW-1185">Reference proteome</keyword>
<reference evidence="5" key="2">
    <citation type="journal article" date="2007" name="Science">
        <title>Draft genome sequence of the sexually transmitted pathogen Trichomonas vaginalis.</title>
        <authorList>
            <person name="Carlton J.M."/>
            <person name="Hirt R.P."/>
            <person name="Silva J.C."/>
            <person name="Delcher A.L."/>
            <person name="Schatz M."/>
            <person name="Zhao Q."/>
            <person name="Wortman J.R."/>
            <person name="Bidwell S.L."/>
            <person name="Alsmark U.C.M."/>
            <person name="Besteiro S."/>
            <person name="Sicheritz-Ponten T."/>
            <person name="Noel C.J."/>
            <person name="Dacks J.B."/>
            <person name="Foster P.G."/>
            <person name="Simillion C."/>
            <person name="Van de Peer Y."/>
            <person name="Miranda-Saavedra D."/>
            <person name="Barton G.J."/>
            <person name="Westrop G.D."/>
            <person name="Mueller S."/>
            <person name="Dessi D."/>
            <person name="Fiori P.L."/>
            <person name="Ren Q."/>
            <person name="Paulsen I."/>
            <person name="Zhang H."/>
            <person name="Bastida-Corcuera F.D."/>
            <person name="Simoes-Barbosa A."/>
            <person name="Brown M.T."/>
            <person name="Hayes R.D."/>
            <person name="Mukherjee M."/>
            <person name="Okumura C.Y."/>
            <person name="Schneider R."/>
            <person name="Smith A.J."/>
            <person name="Vanacova S."/>
            <person name="Villalvazo M."/>
            <person name="Haas B.J."/>
            <person name="Pertea M."/>
            <person name="Feldblyum T.V."/>
            <person name="Utterback T.R."/>
            <person name="Shu C.L."/>
            <person name="Osoegawa K."/>
            <person name="de Jong P.J."/>
            <person name="Hrdy I."/>
            <person name="Horvathova L."/>
            <person name="Zubacova Z."/>
            <person name="Dolezal P."/>
            <person name="Malik S.B."/>
            <person name="Logsdon J.M. Jr."/>
            <person name="Henze K."/>
            <person name="Gupta A."/>
            <person name="Wang C.C."/>
            <person name="Dunne R.L."/>
            <person name="Upcroft J.A."/>
            <person name="Upcroft P."/>
            <person name="White O."/>
            <person name="Salzberg S.L."/>
            <person name="Tang P."/>
            <person name="Chiu C.-H."/>
            <person name="Lee Y.-S."/>
            <person name="Embley T.M."/>
            <person name="Coombs G.H."/>
            <person name="Mottram J.C."/>
            <person name="Tachezy J."/>
            <person name="Fraser-Liggett C.M."/>
            <person name="Johnson P.J."/>
        </authorList>
    </citation>
    <scope>NUCLEOTIDE SEQUENCE [LARGE SCALE GENOMIC DNA]</scope>
    <source>
        <strain evidence="5">G3</strain>
    </source>
</reference>
<dbReference type="OMA" id="AYHANNV"/>
<evidence type="ECO:0000256" key="4">
    <source>
        <dbReference type="SAM" id="MobiDB-lite"/>
    </source>
</evidence>
<dbReference type="OrthoDB" id="341587at2759"/>
<organism evidence="5 6">
    <name type="scientific">Trichomonas vaginalis (strain ATCC PRA-98 / G3)</name>
    <dbReference type="NCBI Taxonomy" id="412133"/>
    <lineage>
        <taxon>Eukaryota</taxon>
        <taxon>Metamonada</taxon>
        <taxon>Parabasalia</taxon>
        <taxon>Trichomonadida</taxon>
        <taxon>Trichomonadidae</taxon>
        <taxon>Trichomonas</taxon>
    </lineage>
</organism>
<dbReference type="GO" id="GO:0048471">
    <property type="term" value="C:perinuclear region of cytoplasm"/>
    <property type="evidence" value="ECO:0000318"/>
    <property type="project" value="GO_Central"/>
</dbReference>
<evidence type="ECO:0000256" key="2">
    <source>
        <dbReference type="ARBA" id="ARBA00022614"/>
    </source>
</evidence>
<dbReference type="VEuPathDB" id="TrichDB:TVAGG3_0994370"/>
<dbReference type="Proteomes" id="UP000001542">
    <property type="component" value="Unassembled WGS sequence"/>
</dbReference>
<dbReference type="GO" id="GO:0005096">
    <property type="term" value="F:GTPase activator activity"/>
    <property type="evidence" value="ECO:0000318"/>
    <property type="project" value="GO_Central"/>
</dbReference>
<reference evidence="5" key="1">
    <citation type="submission" date="2006-10" db="EMBL/GenBank/DDBJ databases">
        <authorList>
            <person name="Amadeo P."/>
            <person name="Zhao Q."/>
            <person name="Wortman J."/>
            <person name="Fraser-Liggett C."/>
            <person name="Carlton J."/>
        </authorList>
    </citation>
    <scope>NUCLEOTIDE SEQUENCE</scope>
    <source>
        <strain evidence="5">G3</strain>
    </source>
</reference>
<dbReference type="InterPro" id="IPR032675">
    <property type="entry name" value="LRR_dom_sf"/>
</dbReference>
<dbReference type="KEGG" id="tva:4720727"/>
<dbReference type="GO" id="GO:0005829">
    <property type="term" value="C:cytosol"/>
    <property type="evidence" value="ECO:0000318"/>
    <property type="project" value="GO_Central"/>
</dbReference>
<dbReference type="PANTHER" id="PTHR24113">
    <property type="entry name" value="RAN GTPASE-ACTIVATING PROTEIN 1"/>
    <property type="match status" value="1"/>
</dbReference>
<evidence type="ECO:0000313" key="5">
    <source>
        <dbReference type="EMBL" id="EAY23761.1"/>
    </source>
</evidence>
<dbReference type="GO" id="GO:0051168">
    <property type="term" value="P:nuclear export"/>
    <property type="evidence" value="ECO:0000318"/>
    <property type="project" value="GO_Central"/>
</dbReference>
<feature type="region of interest" description="Disordered" evidence="4">
    <location>
        <begin position="310"/>
        <end position="364"/>
    </location>
</feature>
<dbReference type="GO" id="GO:0031267">
    <property type="term" value="F:small GTPase binding"/>
    <property type="evidence" value="ECO:0000318"/>
    <property type="project" value="GO_Central"/>
</dbReference>
<gene>
    <name evidence="5" type="ORF">TVAG_120990</name>
</gene>
<dbReference type="RefSeq" id="XP_001277009.1">
    <property type="nucleotide sequence ID" value="XM_001277008.1"/>
</dbReference>
<dbReference type="InterPro" id="IPR001611">
    <property type="entry name" value="Leu-rich_rpt"/>
</dbReference>
<evidence type="ECO:0000256" key="3">
    <source>
        <dbReference type="ARBA" id="ARBA00022737"/>
    </source>
</evidence>
<dbReference type="VEuPathDB" id="TrichDB:TVAG_120990"/>
<keyword evidence="3" id="KW-0677">Repeat</keyword>
<dbReference type="SUPFAM" id="SSF52047">
    <property type="entry name" value="RNI-like"/>
    <property type="match status" value="1"/>
</dbReference>
<dbReference type="InterPro" id="IPR027038">
    <property type="entry name" value="RanGap"/>
</dbReference>
<keyword evidence="2" id="KW-0433">Leucine-rich repeat</keyword>
<dbReference type="STRING" id="5722.A2D7P4"/>
<dbReference type="Pfam" id="PF13516">
    <property type="entry name" value="LRR_6"/>
    <property type="match status" value="4"/>
</dbReference>
<dbReference type="EMBL" id="DS113177">
    <property type="protein sequence ID" value="EAY23761.1"/>
    <property type="molecule type" value="Genomic_DNA"/>
</dbReference>
<dbReference type="Gene3D" id="3.80.10.10">
    <property type="entry name" value="Ribonuclease Inhibitor"/>
    <property type="match status" value="2"/>
</dbReference>
<protein>
    <submittedName>
        <fullName evidence="5">Leucine Rich Repeat family protein</fullName>
    </submittedName>
</protein>
<feature type="compositionally biased region" description="Low complexity" evidence="4">
    <location>
        <begin position="328"/>
        <end position="364"/>
    </location>
</feature>
<dbReference type="PANTHER" id="PTHR24113:SF12">
    <property type="entry name" value="RAN GTPASE-ACTIVATING PROTEIN 1"/>
    <property type="match status" value="1"/>
</dbReference>
<dbReference type="SMART" id="SM00368">
    <property type="entry name" value="LRR_RI"/>
    <property type="match status" value="3"/>
</dbReference>
<keyword evidence="1" id="KW-0343">GTPase activation</keyword>
<evidence type="ECO:0000313" key="6">
    <source>
        <dbReference type="Proteomes" id="UP000001542"/>
    </source>
</evidence>
<dbReference type="InParanoid" id="A2D7P4"/>
<name>A2D7P4_TRIV3</name>
<dbReference type="GO" id="GO:0005634">
    <property type="term" value="C:nucleus"/>
    <property type="evidence" value="ECO:0000318"/>
    <property type="project" value="GO_Central"/>
</dbReference>
<evidence type="ECO:0000256" key="1">
    <source>
        <dbReference type="ARBA" id="ARBA00022468"/>
    </source>
</evidence>
<dbReference type="SMR" id="A2D7P4"/>
<dbReference type="AlphaFoldDB" id="A2D7P4"/>
<proteinExistence type="predicted"/>
<sequence length="364" mass="39187">MPPKKAKKQKPFEKLQDFVEAYKKNCELFGVEPLDPVMDIYNDAIIKKAKKQPIMLQFADEEVNPDRIRPLIETYQTTDVKIKILSFLNTKSGDGGLHALAHALKQPLELVGLAYHANNVGPSGCRAIARGFVESKFLTILELDFNAGIGDEGVAGLCHYGHCPSLNRLSLSFCNIGDKGAETLAKWLAKPECQIKELILKGNQIGPLGATAIGANLPDNNSLNRLDLSDNVFGYNAECLNALHDGIKGCAPLNAVLLLNNFECPEGLAEKFLTLVTEKPLGEFQLTVKMDANTFQNTRAISLTNAKKIAKEAKRKKKPEGETARTDGASAAPASTSAAPTGRASEAAEQAPAAPAQPPAEQGE</sequence>